<evidence type="ECO:0000313" key="2">
    <source>
        <dbReference type="EMBL" id="PIR77097.1"/>
    </source>
</evidence>
<dbReference type="AlphaFoldDB" id="A0A2M6P069"/>
<reference evidence="3" key="1">
    <citation type="submission" date="2017-09" db="EMBL/GenBank/DDBJ databases">
        <title>Depth-based differentiation of microbial function through sediment-hosted aquifers and enrichment of novel symbionts in the deep terrestrial subsurface.</title>
        <authorList>
            <person name="Probst A.J."/>
            <person name="Ladd B."/>
            <person name="Jarett J.K."/>
            <person name="Geller-Mcgrath D.E."/>
            <person name="Sieber C.M.K."/>
            <person name="Emerson J.B."/>
            <person name="Anantharaman K."/>
            <person name="Thomas B.C."/>
            <person name="Malmstrom R."/>
            <person name="Stieglmeier M."/>
            <person name="Klingl A."/>
            <person name="Woyke T."/>
            <person name="Ryan C.M."/>
            <person name="Banfield J.F."/>
        </authorList>
    </citation>
    <scope>NUCLEOTIDE SEQUENCE [LARGE SCALE GENOMIC DNA]</scope>
</reference>
<evidence type="ECO:0000256" key="1">
    <source>
        <dbReference type="SAM" id="Phobius"/>
    </source>
</evidence>
<evidence type="ECO:0000313" key="3">
    <source>
        <dbReference type="Proteomes" id="UP000228528"/>
    </source>
</evidence>
<dbReference type="Proteomes" id="UP000228528">
    <property type="component" value="Unassembled WGS sequence"/>
</dbReference>
<keyword evidence="1" id="KW-0472">Membrane</keyword>
<organism evidence="2 3">
    <name type="scientific">Candidatus Magasanikbacteria bacterium CG10_big_fil_rev_8_21_14_0_10_38_6</name>
    <dbReference type="NCBI Taxonomy" id="1974647"/>
    <lineage>
        <taxon>Bacteria</taxon>
        <taxon>Candidatus Magasanikiibacteriota</taxon>
    </lineage>
</organism>
<proteinExistence type="predicted"/>
<name>A0A2M6P069_9BACT</name>
<keyword evidence="1" id="KW-1133">Transmembrane helix</keyword>
<sequence>MKENLFTEREVIKMIWLRVALVCTNLLTWIWYESGWELHDLGTLEFIAGFGAVVCMVSAICWDTGNNAVRRYKFPRIASAMFALPSLLCTAWYYLS</sequence>
<comment type="caution">
    <text evidence="2">The sequence shown here is derived from an EMBL/GenBank/DDBJ whole genome shotgun (WGS) entry which is preliminary data.</text>
</comment>
<protein>
    <submittedName>
        <fullName evidence="2">Uncharacterized protein</fullName>
    </submittedName>
</protein>
<feature type="transmembrane region" description="Helical" evidence="1">
    <location>
        <begin position="44"/>
        <end position="62"/>
    </location>
</feature>
<keyword evidence="1" id="KW-0812">Transmembrane</keyword>
<feature type="transmembrane region" description="Helical" evidence="1">
    <location>
        <begin position="74"/>
        <end position="95"/>
    </location>
</feature>
<gene>
    <name evidence="2" type="ORF">COU30_04355</name>
</gene>
<accession>A0A2M6P069</accession>
<feature type="transmembrane region" description="Helical" evidence="1">
    <location>
        <begin position="12"/>
        <end position="32"/>
    </location>
</feature>
<dbReference type="EMBL" id="PFBW01000187">
    <property type="protein sequence ID" value="PIR77097.1"/>
    <property type="molecule type" value="Genomic_DNA"/>
</dbReference>